<evidence type="ECO:0000313" key="8">
    <source>
        <dbReference type="Proteomes" id="UP000708208"/>
    </source>
</evidence>
<evidence type="ECO:0000256" key="1">
    <source>
        <dbReference type="ARBA" id="ARBA00004141"/>
    </source>
</evidence>
<name>A0A8J2L0W9_9HEXA</name>
<feature type="transmembrane region" description="Helical" evidence="5">
    <location>
        <begin position="475"/>
        <end position="496"/>
    </location>
</feature>
<evidence type="ECO:0000256" key="3">
    <source>
        <dbReference type="ARBA" id="ARBA00022989"/>
    </source>
</evidence>
<feature type="transmembrane region" description="Helical" evidence="5">
    <location>
        <begin position="419"/>
        <end position="436"/>
    </location>
</feature>
<dbReference type="AlphaFoldDB" id="A0A8J2L0W9"/>
<dbReference type="GO" id="GO:0022857">
    <property type="term" value="F:transmembrane transporter activity"/>
    <property type="evidence" value="ECO:0007669"/>
    <property type="project" value="InterPro"/>
</dbReference>
<dbReference type="PANTHER" id="PTHR24064">
    <property type="entry name" value="SOLUTE CARRIER FAMILY 22 MEMBER"/>
    <property type="match status" value="1"/>
</dbReference>
<evidence type="ECO:0000256" key="2">
    <source>
        <dbReference type="ARBA" id="ARBA00022692"/>
    </source>
</evidence>
<dbReference type="GO" id="GO:0016020">
    <property type="term" value="C:membrane"/>
    <property type="evidence" value="ECO:0007669"/>
    <property type="project" value="UniProtKB-SubCell"/>
</dbReference>
<feature type="transmembrane region" description="Helical" evidence="5">
    <location>
        <begin position="448"/>
        <end position="469"/>
    </location>
</feature>
<evidence type="ECO:0000256" key="5">
    <source>
        <dbReference type="SAM" id="Phobius"/>
    </source>
</evidence>
<dbReference type="Proteomes" id="UP000708208">
    <property type="component" value="Unassembled WGS sequence"/>
</dbReference>
<feature type="transmembrane region" description="Helical" evidence="5">
    <location>
        <begin position="508"/>
        <end position="527"/>
    </location>
</feature>
<gene>
    <name evidence="7" type="ORF">AFUS01_LOCUS33617</name>
</gene>
<dbReference type="CDD" id="cd17317">
    <property type="entry name" value="MFS_SLC22"/>
    <property type="match status" value="1"/>
</dbReference>
<feature type="domain" description="Major facilitator superfamily (MFS) profile" evidence="6">
    <location>
        <begin position="120"/>
        <end position="561"/>
    </location>
</feature>
<comment type="subcellular location">
    <subcellularLocation>
        <location evidence="1">Membrane</location>
        <topology evidence="1">Multi-pass membrane protein</topology>
    </subcellularLocation>
</comment>
<dbReference type="PROSITE" id="PS50850">
    <property type="entry name" value="MFS"/>
    <property type="match status" value="1"/>
</dbReference>
<feature type="transmembrane region" description="Helical" evidence="5">
    <location>
        <begin position="170"/>
        <end position="190"/>
    </location>
</feature>
<feature type="transmembrane region" description="Helical" evidence="5">
    <location>
        <begin position="539"/>
        <end position="556"/>
    </location>
</feature>
<reference evidence="7" key="1">
    <citation type="submission" date="2021-06" db="EMBL/GenBank/DDBJ databases">
        <authorList>
            <person name="Hodson N. C."/>
            <person name="Mongue J. A."/>
            <person name="Jaron S. K."/>
        </authorList>
    </citation>
    <scope>NUCLEOTIDE SEQUENCE</scope>
</reference>
<dbReference type="InterPro" id="IPR020846">
    <property type="entry name" value="MFS_dom"/>
</dbReference>
<evidence type="ECO:0000256" key="4">
    <source>
        <dbReference type="ARBA" id="ARBA00023136"/>
    </source>
</evidence>
<accession>A0A8J2L0W9</accession>
<protein>
    <recommendedName>
        <fullName evidence="6">Major facilitator superfamily (MFS) profile domain-containing protein</fullName>
    </recommendedName>
</protein>
<keyword evidence="2 5" id="KW-0812">Transmembrane</keyword>
<evidence type="ECO:0000259" key="6">
    <source>
        <dbReference type="PROSITE" id="PS50850"/>
    </source>
</evidence>
<dbReference type="Pfam" id="PF00083">
    <property type="entry name" value="Sugar_tr"/>
    <property type="match status" value="1"/>
</dbReference>
<keyword evidence="8" id="KW-1185">Reference proteome</keyword>
<dbReference type="InterPro" id="IPR005828">
    <property type="entry name" value="MFS_sugar_transport-like"/>
</dbReference>
<feature type="transmembrane region" description="Helical" evidence="5">
    <location>
        <begin position="260"/>
        <end position="282"/>
    </location>
</feature>
<proteinExistence type="predicted"/>
<comment type="caution">
    <text evidence="7">The sequence shown here is derived from an EMBL/GenBank/DDBJ whole genome shotgun (WGS) entry which is preliminary data.</text>
</comment>
<dbReference type="EMBL" id="CAJVCH010529340">
    <property type="protein sequence ID" value="CAG7823398.1"/>
    <property type="molecule type" value="Genomic_DNA"/>
</dbReference>
<feature type="transmembrane region" description="Helical" evidence="5">
    <location>
        <begin position="226"/>
        <end position="248"/>
    </location>
</feature>
<keyword evidence="4 5" id="KW-0472">Membrane</keyword>
<sequence length="608" mass="67732">MAGDEEKEQSNPKGIPRENFISSSKGFDGVFDLVGGSNLFQWLLFSIVCIQGVVLVNHHLGFVFLGAVPAHWCQVGELSSSPWTLDQIKNISIPRKTPLEDGTIVWENCDMYDMNYTELVSSGLSFDEVYQSINFSALSTKVCSEWAYDRSIYEDTVVSEFNLVCGRRHLVASIQASYMVGVLVGSLVLGSLSDKLLGRRKAILASVTLIMLSGLAAAFAKSFIAFSFFRFLVAVGVSGSYQNCYVLLLEHSDKSYRSLLGIIQQMPFAVGYMTIPLFAYFLRRWDHLQLSFAVTSFALLAYFWLLPESPRWLASVGRDDEAIEKLHSIAKWNKRPLPDKNVLLPILRTCREEETDTQKRKFLPGLWHDLRLTSSNYLNLIKTPELRRRSFAIWALFSFVALVYYGVVMDSATFSSDPFLMVFLGGLMEVPAYSLTEPFVSKWGRRPTLILLFALTGAVFLAFVATPVAHQHIRILFAMSGKLFVSSAFAVIYLLGAELYPTSARITGLGAAVLMGRFGSIIAPYAVDMLQPIYRDLPTLIFGIVAFFGAAVACFLPETKDLEMTDLVTEVEERAQPASLDMPFIRRSSKATVEAPTLSVTSIAQNTK</sequence>
<feature type="transmembrane region" description="Helical" evidence="5">
    <location>
        <begin position="202"/>
        <end position="220"/>
    </location>
</feature>
<evidence type="ECO:0000313" key="7">
    <source>
        <dbReference type="EMBL" id="CAG7823398.1"/>
    </source>
</evidence>
<feature type="transmembrane region" description="Helical" evidence="5">
    <location>
        <begin position="391"/>
        <end position="407"/>
    </location>
</feature>
<dbReference type="OrthoDB" id="2544694at2759"/>
<organism evidence="7 8">
    <name type="scientific">Allacma fusca</name>
    <dbReference type="NCBI Taxonomy" id="39272"/>
    <lineage>
        <taxon>Eukaryota</taxon>
        <taxon>Metazoa</taxon>
        <taxon>Ecdysozoa</taxon>
        <taxon>Arthropoda</taxon>
        <taxon>Hexapoda</taxon>
        <taxon>Collembola</taxon>
        <taxon>Symphypleona</taxon>
        <taxon>Sminthuridae</taxon>
        <taxon>Allacma</taxon>
    </lineage>
</organism>
<keyword evidence="3 5" id="KW-1133">Transmembrane helix</keyword>